<feature type="non-terminal residue" evidence="1">
    <location>
        <position position="90"/>
    </location>
</feature>
<gene>
    <name evidence="1" type="ORF">BT96DRAFT_762637</name>
</gene>
<dbReference type="OrthoDB" id="3252425at2759"/>
<dbReference type="EMBL" id="ML769756">
    <property type="protein sequence ID" value="KAE9388196.1"/>
    <property type="molecule type" value="Genomic_DNA"/>
</dbReference>
<reference evidence="1" key="1">
    <citation type="journal article" date="2019" name="Environ. Microbiol.">
        <title>Fungal ecological strategies reflected in gene transcription - a case study of two litter decomposers.</title>
        <authorList>
            <person name="Barbi F."/>
            <person name="Kohler A."/>
            <person name="Barry K."/>
            <person name="Baskaran P."/>
            <person name="Daum C."/>
            <person name="Fauchery L."/>
            <person name="Ihrmark K."/>
            <person name="Kuo A."/>
            <person name="LaButti K."/>
            <person name="Lipzen A."/>
            <person name="Morin E."/>
            <person name="Grigoriev I.V."/>
            <person name="Henrissat B."/>
            <person name="Lindahl B."/>
            <person name="Martin F."/>
        </authorList>
    </citation>
    <scope>NUCLEOTIDE SEQUENCE</scope>
    <source>
        <strain evidence="1">JB14</strain>
    </source>
</reference>
<keyword evidence="2" id="KW-1185">Reference proteome</keyword>
<protein>
    <submittedName>
        <fullName evidence="1">Uncharacterized protein</fullName>
    </submittedName>
</protein>
<accession>A0A6A4GRX9</accession>
<dbReference type="AlphaFoldDB" id="A0A6A4GRX9"/>
<evidence type="ECO:0000313" key="2">
    <source>
        <dbReference type="Proteomes" id="UP000799118"/>
    </source>
</evidence>
<organism evidence="1 2">
    <name type="scientific">Gymnopus androsaceus JB14</name>
    <dbReference type="NCBI Taxonomy" id="1447944"/>
    <lineage>
        <taxon>Eukaryota</taxon>
        <taxon>Fungi</taxon>
        <taxon>Dikarya</taxon>
        <taxon>Basidiomycota</taxon>
        <taxon>Agaricomycotina</taxon>
        <taxon>Agaricomycetes</taxon>
        <taxon>Agaricomycetidae</taxon>
        <taxon>Agaricales</taxon>
        <taxon>Marasmiineae</taxon>
        <taxon>Omphalotaceae</taxon>
        <taxon>Gymnopus</taxon>
    </lineage>
</organism>
<evidence type="ECO:0000313" key="1">
    <source>
        <dbReference type="EMBL" id="KAE9388196.1"/>
    </source>
</evidence>
<proteinExistence type="predicted"/>
<dbReference type="Proteomes" id="UP000799118">
    <property type="component" value="Unassembled WGS sequence"/>
</dbReference>
<feature type="non-terminal residue" evidence="1">
    <location>
        <position position="1"/>
    </location>
</feature>
<name>A0A6A4GRX9_9AGAR</name>
<sequence length="90" mass="10440">NSEQEKDDLEGFIEVLDEMLDAERDEWKKAVHPLCSALEGNCCRCISFKIINSPTLLLPRWHETVTGTNFKDHILPCDVSTWWNSIFDML</sequence>